<keyword evidence="4" id="KW-0227">DNA damage</keyword>
<dbReference type="Pfam" id="PF01261">
    <property type="entry name" value="AP_endonuc_2"/>
    <property type="match status" value="1"/>
</dbReference>
<dbReference type="GO" id="GO:0008081">
    <property type="term" value="F:phosphoric diester hydrolase activity"/>
    <property type="evidence" value="ECO:0007669"/>
    <property type="project" value="TreeGrafter"/>
</dbReference>
<dbReference type="InterPro" id="IPR018246">
    <property type="entry name" value="AP_endonuc_F2_Zn_BS"/>
</dbReference>
<dbReference type="PANTHER" id="PTHR21445:SF0">
    <property type="entry name" value="APURINIC-APYRIMIDINIC ENDONUCLEASE"/>
    <property type="match status" value="1"/>
</dbReference>
<dbReference type="SMART" id="SM00518">
    <property type="entry name" value="AP2Ec"/>
    <property type="match status" value="1"/>
</dbReference>
<dbReference type="InterPro" id="IPR036237">
    <property type="entry name" value="Xyl_isomerase-like_sf"/>
</dbReference>
<evidence type="ECO:0000256" key="3">
    <source>
        <dbReference type="ARBA" id="ARBA00022723"/>
    </source>
</evidence>
<dbReference type="SUPFAM" id="SSF51658">
    <property type="entry name" value="Xylose isomerase-like"/>
    <property type="match status" value="1"/>
</dbReference>
<comment type="cofactor">
    <cofactor evidence="1">
        <name>Zn(2+)</name>
        <dbReference type="ChEBI" id="CHEBI:29105"/>
    </cofactor>
</comment>
<dbReference type="PANTHER" id="PTHR21445">
    <property type="entry name" value="ENDONUCLEASE IV ENDODEOXYRIBONUCLEASE IV"/>
    <property type="match status" value="1"/>
</dbReference>
<dbReference type="GO" id="GO:0006284">
    <property type="term" value="P:base-excision repair"/>
    <property type="evidence" value="ECO:0007669"/>
    <property type="project" value="TreeGrafter"/>
</dbReference>
<evidence type="ECO:0000256" key="6">
    <source>
        <dbReference type="ARBA" id="ARBA00022833"/>
    </source>
</evidence>
<dbReference type="PROSITE" id="PS51432">
    <property type="entry name" value="AP_NUCLEASE_F2_4"/>
    <property type="match status" value="1"/>
</dbReference>
<evidence type="ECO:0000256" key="8">
    <source>
        <dbReference type="SAM" id="MobiDB-lite"/>
    </source>
</evidence>
<gene>
    <name evidence="10" type="ORF">EW146_g6435</name>
</gene>
<keyword evidence="3" id="KW-0479">Metal-binding</keyword>
<evidence type="ECO:0000256" key="1">
    <source>
        <dbReference type="ARBA" id="ARBA00001947"/>
    </source>
</evidence>
<comment type="similarity">
    <text evidence="2">Belongs to the AP endonuclease 2 family.</text>
</comment>
<dbReference type="GO" id="GO:0003906">
    <property type="term" value="F:DNA-(apurinic or apyrimidinic site) endonuclease activity"/>
    <property type="evidence" value="ECO:0007669"/>
    <property type="project" value="TreeGrafter"/>
</dbReference>
<evidence type="ECO:0000313" key="11">
    <source>
        <dbReference type="Proteomes" id="UP000310158"/>
    </source>
</evidence>
<name>A0A4S4LP73_9AGAM</name>
<evidence type="ECO:0000256" key="5">
    <source>
        <dbReference type="ARBA" id="ARBA00022801"/>
    </source>
</evidence>
<organism evidence="10 11">
    <name type="scientific">Bondarzewia mesenterica</name>
    <dbReference type="NCBI Taxonomy" id="1095465"/>
    <lineage>
        <taxon>Eukaryota</taxon>
        <taxon>Fungi</taxon>
        <taxon>Dikarya</taxon>
        <taxon>Basidiomycota</taxon>
        <taxon>Agaricomycotina</taxon>
        <taxon>Agaricomycetes</taxon>
        <taxon>Russulales</taxon>
        <taxon>Bondarzewiaceae</taxon>
        <taxon>Bondarzewia</taxon>
    </lineage>
</organism>
<dbReference type="PROSITE" id="PS00729">
    <property type="entry name" value="AP_NUCLEASE_F2_1"/>
    <property type="match status" value="1"/>
</dbReference>
<feature type="compositionally biased region" description="Basic and acidic residues" evidence="8">
    <location>
        <begin position="394"/>
        <end position="409"/>
    </location>
</feature>
<dbReference type="EMBL" id="SGPL01000322">
    <property type="protein sequence ID" value="THH13835.1"/>
    <property type="molecule type" value="Genomic_DNA"/>
</dbReference>
<comment type="caution">
    <text evidence="10">The sequence shown here is derived from an EMBL/GenBank/DDBJ whole genome shotgun (WGS) entry which is preliminary data.</text>
</comment>
<keyword evidence="6" id="KW-0862">Zinc</keyword>
<evidence type="ECO:0000256" key="7">
    <source>
        <dbReference type="ARBA" id="ARBA00023204"/>
    </source>
</evidence>
<feature type="domain" description="Xylose isomerase-like TIM barrel" evidence="9">
    <location>
        <begin position="90"/>
        <end position="373"/>
    </location>
</feature>
<dbReference type="GO" id="GO:0005739">
    <property type="term" value="C:mitochondrion"/>
    <property type="evidence" value="ECO:0007669"/>
    <property type="project" value="TreeGrafter"/>
</dbReference>
<dbReference type="GO" id="GO:0003677">
    <property type="term" value="F:DNA binding"/>
    <property type="evidence" value="ECO:0007669"/>
    <property type="project" value="InterPro"/>
</dbReference>
<dbReference type="Gene3D" id="3.20.20.150">
    <property type="entry name" value="Divalent-metal-dependent TIM barrel enzymes"/>
    <property type="match status" value="1"/>
</dbReference>
<reference evidence="10 11" key="1">
    <citation type="submission" date="2019-02" db="EMBL/GenBank/DDBJ databases">
        <title>Genome sequencing of the rare red list fungi Bondarzewia mesenterica.</title>
        <authorList>
            <person name="Buettner E."/>
            <person name="Kellner H."/>
        </authorList>
    </citation>
    <scope>NUCLEOTIDE SEQUENCE [LARGE SCALE GENOMIC DNA]</scope>
    <source>
        <strain evidence="10 11">DSM 108281</strain>
    </source>
</reference>
<proteinExistence type="inferred from homology"/>
<keyword evidence="5" id="KW-0378">Hydrolase</keyword>
<evidence type="ECO:0000256" key="4">
    <source>
        <dbReference type="ARBA" id="ARBA00022763"/>
    </source>
</evidence>
<dbReference type="Proteomes" id="UP000310158">
    <property type="component" value="Unassembled WGS sequence"/>
</dbReference>
<dbReference type="GO" id="GO:0005634">
    <property type="term" value="C:nucleus"/>
    <property type="evidence" value="ECO:0007669"/>
    <property type="project" value="TreeGrafter"/>
</dbReference>
<evidence type="ECO:0000259" key="9">
    <source>
        <dbReference type="Pfam" id="PF01261"/>
    </source>
</evidence>
<dbReference type="AlphaFoldDB" id="A0A4S4LP73"/>
<feature type="region of interest" description="Disordered" evidence="8">
    <location>
        <begin position="1"/>
        <end position="70"/>
    </location>
</feature>
<keyword evidence="7" id="KW-0234">DNA repair</keyword>
<evidence type="ECO:0000256" key="2">
    <source>
        <dbReference type="ARBA" id="ARBA00005340"/>
    </source>
</evidence>
<dbReference type="HAMAP" id="MF_00152">
    <property type="entry name" value="Nfo"/>
    <property type="match status" value="1"/>
</dbReference>
<feature type="compositionally biased region" description="Basic and acidic residues" evidence="8">
    <location>
        <begin position="24"/>
        <end position="34"/>
    </location>
</feature>
<dbReference type="NCBIfam" id="TIGR00587">
    <property type="entry name" value="nfo"/>
    <property type="match status" value="1"/>
</dbReference>
<dbReference type="InterPro" id="IPR001719">
    <property type="entry name" value="AP_endonuc_2"/>
</dbReference>
<dbReference type="InterPro" id="IPR013022">
    <property type="entry name" value="Xyl_isomerase-like_TIM-brl"/>
</dbReference>
<feature type="region of interest" description="Disordered" evidence="8">
    <location>
        <begin position="394"/>
        <end position="425"/>
    </location>
</feature>
<sequence>MVSTRSSARTKPDDNPRPSKRAKSQPEEPGKDSAKAVPVTKSTSKKGKDRAEPSESLVHSPQDYPQRAKTPWKVGAHVSAAGGVENAILNAASLGANAFALFLKSQRKWTGPPMSETSVSTFRSRLAEFDYAPEHILPHGSYLMNLGNPDAEKREKSYQCFLEEIRRCEQLSLRLYNFHPGSTVGQATKDESISLIAEGINRAHRETKQVITIIENMAGAGNVIGGKFEEIAGIIERVMDKDRVGVCLDTCWPYVWGGVRHTHEGTLGVGKIWPVLLVQPYFNVNASTANRRSTMDQFDKVVGIKYLRGMHLNDSKTPLGSKKDRHENIGLGALTIHAFAHILSDKRTQGIPLILETPAHSGVAVWRAEIAALHEFALANPDYSKAERNIRDTVKAHGKASDEKASSKAERRKAKCEKEDGDDLC</sequence>
<dbReference type="CDD" id="cd00019">
    <property type="entry name" value="AP2Ec"/>
    <property type="match status" value="1"/>
</dbReference>
<dbReference type="PROSITE" id="PS00731">
    <property type="entry name" value="AP_NUCLEASE_F2_3"/>
    <property type="match status" value="1"/>
</dbReference>
<evidence type="ECO:0000313" key="10">
    <source>
        <dbReference type="EMBL" id="THH13835.1"/>
    </source>
</evidence>
<accession>A0A4S4LP73</accession>
<keyword evidence="11" id="KW-1185">Reference proteome</keyword>
<dbReference type="GO" id="GO:0008270">
    <property type="term" value="F:zinc ion binding"/>
    <property type="evidence" value="ECO:0007669"/>
    <property type="project" value="InterPro"/>
</dbReference>
<dbReference type="OrthoDB" id="7663182at2759"/>
<protein>
    <recommendedName>
        <fullName evidence="9">Xylose isomerase-like TIM barrel domain-containing protein</fullName>
    </recommendedName>
</protein>